<accession>A0A0G1W9Q6</accession>
<dbReference type="CDD" id="cd16295">
    <property type="entry name" value="TTHA0252-CPSF-like_MBL-fold"/>
    <property type="match status" value="1"/>
</dbReference>
<dbReference type="AlphaFoldDB" id="A0A0G1W9Q6"/>
<protein>
    <submittedName>
        <fullName evidence="4">Beta-Casp domain-containing protein</fullName>
    </submittedName>
</protein>
<dbReference type="Pfam" id="PF00753">
    <property type="entry name" value="Lactamase_B"/>
    <property type="match status" value="1"/>
</dbReference>
<dbReference type="STRING" id="1618665.UY55_C0001G0069"/>
<dbReference type="InterPro" id="IPR036866">
    <property type="entry name" value="RibonucZ/Hydroxyglut_hydro"/>
</dbReference>
<dbReference type="Pfam" id="PF07521">
    <property type="entry name" value="RMMBL"/>
    <property type="match status" value="1"/>
</dbReference>
<dbReference type="InterPro" id="IPR022712">
    <property type="entry name" value="Beta_Casp"/>
</dbReference>
<sequence>MKLTFWGGAKMVTGANYLLESGGTKILIDCGLHQGSRYCERHNFEPFPYKPEEITAVFVTHAHIDHIGRLPSLYRAGFRGEIYSTGPTKDFAELLLLDSEHILRREAEREKKPPLYDTNDVVQTMGLWRKQSYHEKVTVGPYEIEFYDAGHILGSSSLVVKTEGKTAVFSGDLGNTPAPLIKPVEYVKEANYALVESVYGGRVHERPEARKDQLENLIEDIVKSGGTLMIPSFALERTQELLTELNELVENGRIPRVPIFIDSPLAIRLTSVYQKYSTDPRYFNKEAIAAIQGGDAIFNFAGLKMTLTTEQSKEINNVPPPKVIVAGAGMSNGGRILHHEQRYLSDPKSAILFIGYQAKGSLGREILDGADSVKIYGEEIPVRCKKVAIGGYSAHADQPQLLRWASSMRGSLKKIFVVQGEEKEAGALAQKIKDELAIEAEIPSLGEEAVL</sequence>
<dbReference type="Proteomes" id="UP000034224">
    <property type="component" value="Unassembled WGS sequence"/>
</dbReference>
<dbReference type="PATRIC" id="fig|1618665.3.peg.71"/>
<dbReference type="InterPro" id="IPR011108">
    <property type="entry name" value="RMMBL"/>
</dbReference>
<dbReference type="EMBL" id="LCQK01000001">
    <property type="protein sequence ID" value="KKW15315.1"/>
    <property type="molecule type" value="Genomic_DNA"/>
</dbReference>
<comment type="caution">
    <text evidence="4">The sequence shown here is derived from an EMBL/GenBank/DDBJ whole genome shotgun (WGS) entry which is preliminary data.</text>
</comment>
<dbReference type="GO" id="GO:0016787">
    <property type="term" value="F:hydrolase activity"/>
    <property type="evidence" value="ECO:0007669"/>
    <property type="project" value="UniProtKB-KW"/>
</dbReference>
<dbReference type="Gene3D" id="3.40.50.10890">
    <property type="match status" value="1"/>
</dbReference>
<feature type="domain" description="Metallo-beta-lactamase" evidence="2">
    <location>
        <begin position="13"/>
        <end position="202"/>
    </location>
</feature>
<dbReference type="SMART" id="SM01027">
    <property type="entry name" value="Beta-Casp"/>
    <property type="match status" value="1"/>
</dbReference>
<dbReference type="PANTHER" id="PTHR11203">
    <property type="entry name" value="CLEAVAGE AND POLYADENYLATION SPECIFICITY FACTOR FAMILY MEMBER"/>
    <property type="match status" value="1"/>
</dbReference>
<reference evidence="4 5" key="1">
    <citation type="journal article" date="2015" name="Nature">
        <title>rRNA introns, odd ribosomes, and small enigmatic genomes across a large radiation of phyla.</title>
        <authorList>
            <person name="Brown C.T."/>
            <person name="Hug L.A."/>
            <person name="Thomas B.C."/>
            <person name="Sharon I."/>
            <person name="Castelle C.J."/>
            <person name="Singh A."/>
            <person name="Wilkins M.J."/>
            <person name="Williams K.H."/>
            <person name="Banfield J.F."/>
        </authorList>
    </citation>
    <scope>NUCLEOTIDE SEQUENCE [LARGE SCALE GENOMIC DNA]</scope>
</reference>
<dbReference type="Gene3D" id="3.60.15.10">
    <property type="entry name" value="Ribonuclease Z/Hydroxyacylglutathione hydrolase-like"/>
    <property type="match status" value="1"/>
</dbReference>
<proteinExistence type="predicted"/>
<organism evidence="4 5">
    <name type="scientific">Candidatus Jorgensenbacteria bacterium GW2011_GWB1_50_10</name>
    <dbReference type="NCBI Taxonomy" id="1618665"/>
    <lineage>
        <taxon>Bacteria</taxon>
        <taxon>Candidatus Joergenseniibacteriota</taxon>
    </lineage>
</organism>
<evidence type="ECO:0000313" key="4">
    <source>
        <dbReference type="EMBL" id="KKW15315.1"/>
    </source>
</evidence>
<feature type="domain" description="Beta-Casp" evidence="3">
    <location>
        <begin position="238"/>
        <end position="366"/>
    </location>
</feature>
<evidence type="ECO:0000256" key="1">
    <source>
        <dbReference type="ARBA" id="ARBA00022801"/>
    </source>
</evidence>
<evidence type="ECO:0000259" key="3">
    <source>
        <dbReference type="SMART" id="SM01027"/>
    </source>
</evidence>
<evidence type="ECO:0000313" key="5">
    <source>
        <dbReference type="Proteomes" id="UP000034224"/>
    </source>
</evidence>
<name>A0A0G1W9Q6_9BACT</name>
<dbReference type="SUPFAM" id="SSF56281">
    <property type="entry name" value="Metallo-hydrolase/oxidoreductase"/>
    <property type="match status" value="1"/>
</dbReference>
<dbReference type="InterPro" id="IPR001279">
    <property type="entry name" value="Metallo-B-lactamas"/>
</dbReference>
<evidence type="ECO:0000259" key="2">
    <source>
        <dbReference type="SMART" id="SM00849"/>
    </source>
</evidence>
<dbReference type="SMART" id="SM00849">
    <property type="entry name" value="Lactamase_B"/>
    <property type="match status" value="1"/>
</dbReference>
<dbReference type="InterPro" id="IPR050698">
    <property type="entry name" value="MBL"/>
</dbReference>
<dbReference type="PANTHER" id="PTHR11203:SF37">
    <property type="entry name" value="INTEGRATOR COMPLEX SUBUNIT 11"/>
    <property type="match status" value="1"/>
</dbReference>
<dbReference type="GO" id="GO:0004521">
    <property type="term" value="F:RNA endonuclease activity"/>
    <property type="evidence" value="ECO:0007669"/>
    <property type="project" value="TreeGrafter"/>
</dbReference>
<keyword evidence="1" id="KW-0378">Hydrolase</keyword>
<gene>
    <name evidence="4" type="ORF">UY55_C0001G0069</name>
</gene>
<dbReference type="Pfam" id="PF10996">
    <property type="entry name" value="Beta-Casp"/>
    <property type="match status" value="1"/>
</dbReference>